<evidence type="ECO:0000256" key="1">
    <source>
        <dbReference type="SAM" id="MobiDB-lite"/>
    </source>
</evidence>
<dbReference type="Ensembl" id="ENSCPRT00005020921.1">
    <property type="protein sequence ID" value="ENSCPRP00005017876.1"/>
    <property type="gene ID" value="ENSCPRG00005012466.1"/>
</dbReference>
<evidence type="ECO:0000313" key="2">
    <source>
        <dbReference type="Ensembl" id="ENSCPRP00005017876.1"/>
    </source>
</evidence>
<proteinExistence type="predicted"/>
<dbReference type="Proteomes" id="UP000594220">
    <property type="component" value="Unplaced"/>
</dbReference>
<keyword evidence="3" id="KW-1185">Reference proteome</keyword>
<organism evidence="2 3">
    <name type="scientific">Crocodylus porosus</name>
    <name type="common">Saltwater crocodile</name>
    <name type="synonym">Estuarine crocodile</name>
    <dbReference type="NCBI Taxonomy" id="8502"/>
    <lineage>
        <taxon>Eukaryota</taxon>
        <taxon>Metazoa</taxon>
        <taxon>Chordata</taxon>
        <taxon>Craniata</taxon>
        <taxon>Vertebrata</taxon>
        <taxon>Euteleostomi</taxon>
        <taxon>Archelosauria</taxon>
        <taxon>Archosauria</taxon>
        <taxon>Crocodylia</taxon>
        <taxon>Longirostres</taxon>
        <taxon>Crocodylidae</taxon>
        <taxon>Crocodylus</taxon>
    </lineage>
</organism>
<protein>
    <submittedName>
        <fullName evidence="2">Uncharacterized protein</fullName>
    </submittedName>
</protein>
<evidence type="ECO:0000313" key="3">
    <source>
        <dbReference type="Proteomes" id="UP000594220"/>
    </source>
</evidence>
<feature type="region of interest" description="Disordered" evidence="1">
    <location>
        <begin position="133"/>
        <end position="154"/>
    </location>
</feature>
<accession>A0A7M4F137</accession>
<dbReference type="AlphaFoldDB" id="A0A7M4F137"/>
<name>A0A7M4F137_CROPO</name>
<sequence length="154" mass="17412">YKPTGFAEPFPVLSGEFLFACLYLLQKTYLHICHKSHSFAEPVFLLLHCTSLLNLLITDEQHFCLSHTSPLSLHSSTSSKEHVKYIHGGSKATTRTTLFNGLFTSFVIQVSLLGIRENFICLRNLFELQQKPAHRLNPPGNDKTPSHPSNINNY</sequence>
<dbReference type="GeneTree" id="ENSGT01140000286597"/>
<reference evidence="2" key="2">
    <citation type="submission" date="2025-09" db="UniProtKB">
        <authorList>
            <consortium name="Ensembl"/>
        </authorList>
    </citation>
    <scope>IDENTIFICATION</scope>
</reference>
<reference evidence="2" key="1">
    <citation type="submission" date="2025-08" db="UniProtKB">
        <authorList>
            <consortium name="Ensembl"/>
        </authorList>
    </citation>
    <scope>IDENTIFICATION</scope>
</reference>